<dbReference type="Proteomes" id="UP000809081">
    <property type="component" value="Unassembled WGS sequence"/>
</dbReference>
<proteinExistence type="predicted"/>
<dbReference type="RefSeq" id="WP_205017774.1">
    <property type="nucleotide sequence ID" value="NZ_JAFBEI010000043.1"/>
</dbReference>
<dbReference type="Pfam" id="PF07155">
    <property type="entry name" value="ECF-ribofla_trS"/>
    <property type="match status" value="1"/>
</dbReference>
<name>A0ABS2PQ43_9STRE</name>
<dbReference type="Gene3D" id="1.10.1760.20">
    <property type="match status" value="1"/>
</dbReference>
<organism evidence="2 3">
    <name type="scientific">Streptococcus saliviloxodontae</name>
    <dbReference type="NCBI Taxonomy" id="1349416"/>
    <lineage>
        <taxon>Bacteria</taxon>
        <taxon>Bacillati</taxon>
        <taxon>Bacillota</taxon>
        <taxon>Bacilli</taxon>
        <taxon>Lactobacillales</taxon>
        <taxon>Streptococcaceae</taxon>
        <taxon>Streptococcus</taxon>
    </lineage>
</organism>
<keyword evidence="3" id="KW-1185">Reference proteome</keyword>
<gene>
    <name evidence="2" type="ORF">JOC31_001742</name>
</gene>
<comment type="caution">
    <text evidence="2">The sequence shown here is derived from an EMBL/GenBank/DDBJ whole genome shotgun (WGS) entry which is preliminary data.</text>
</comment>
<sequence length="172" mass="18969">MSTKQLTISALFMSLVTILSASVFSIPVPGGHFYFNTILIFLVALIFPPLEAVIIAGLGSFLGDFFFYPAPMFVTLVTHSLQVLLISLILRTKKETGSYHKGLVLLALLVGGVVDIIGYYLGRSFVYATPDYAILKLPFDILGVVLGIVGAYVIYYHTGFLKEFKKFWESSL</sequence>
<dbReference type="EMBL" id="JAFBEI010000043">
    <property type="protein sequence ID" value="MBM7636913.1"/>
    <property type="molecule type" value="Genomic_DNA"/>
</dbReference>
<keyword evidence="1" id="KW-0812">Transmembrane</keyword>
<protein>
    <submittedName>
        <fullName evidence="2">Membrane protein</fullName>
    </submittedName>
</protein>
<accession>A0ABS2PQ43</accession>
<feature type="transmembrane region" description="Helical" evidence="1">
    <location>
        <begin position="102"/>
        <end position="121"/>
    </location>
</feature>
<feature type="transmembrane region" description="Helical" evidence="1">
    <location>
        <begin position="6"/>
        <end position="26"/>
    </location>
</feature>
<feature type="transmembrane region" description="Helical" evidence="1">
    <location>
        <begin position="65"/>
        <end position="90"/>
    </location>
</feature>
<keyword evidence="1" id="KW-0472">Membrane</keyword>
<dbReference type="InterPro" id="IPR009825">
    <property type="entry name" value="ECF_substrate-spec-like"/>
</dbReference>
<feature type="transmembrane region" description="Helical" evidence="1">
    <location>
        <begin position="133"/>
        <end position="156"/>
    </location>
</feature>
<reference evidence="2 3" key="1">
    <citation type="submission" date="2021-01" db="EMBL/GenBank/DDBJ databases">
        <title>Genomic Encyclopedia of Type Strains, Phase IV (KMG-IV): sequencing the most valuable type-strain genomes for metagenomic binning, comparative biology and taxonomic classification.</title>
        <authorList>
            <person name="Goeker M."/>
        </authorList>
    </citation>
    <scope>NUCLEOTIDE SEQUENCE [LARGE SCALE GENOMIC DNA]</scope>
    <source>
        <strain evidence="2 3">DSM 27513</strain>
    </source>
</reference>
<feature type="transmembrane region" description="Helical" evidence="1">
    <location>
        <begin position="33"/>
        <end position="59"/>
    </location>
</feature>
<keyword evidence="1" id="KW-1133">Transmembrane helix</keyword>
<evidence type="ECO:0000256" key="1">
    <source>
        <dbReference type="SAM" id="Phobius"/>
    </source>
</evidence>
<evidence type="ECO:0000313" key="2">
    <source>
        <dbReference type="EMBL" id="MBM7636913.1"/>
    </source>
</evidence>
<evidence type="ECO:0000313" key="3">
    <source>
        <dbReference type="Proteomes" id="UP000809081"/>
    </source>
</evidence>